<dbReference type="InterPro" id="IPR012338">
    <property type="entry name" value="Beta-lactam/transpept-like"/>
</dbReference>
<feature type="domain" description="Penicillin-binding protein dimerisation" evidence="4">
    <location>
        <begin position="8"/>
        <end position="97"/>
    </location>
</feature>
<dbReference type="InterPro" id="IPR050515">
    <property type="entry name" value="Beta-lactam/transpept"/>
</dbReference>
<dbReference type="GO" id="GO:0008658">
    <property type="term" value="F:penicillin binding"/>
    <property type="evidence" value="ECO:0007669"/>
    <property type="project" value="InterPro"/>
</dbReference>
<comment type="caution">
    <text evidence="5">The sequence shown here is derived from an EMBL/GenBank/DDBJ whole genome shotgun (WGS) entry which is preliminary data.</text>
</comment>
<dbReference type="SUPFAM" id="SSF56519">
    <property type="entry name" value="Penicillin binding protein dimerisation domain"/>
    <property type="match status" value="1"/>
</dbReference>
<keyword evidence="2" id="KW-0472">Membrane</keyword>
<evidence type="ECO:0000259" key="3">
    <source>
        <dbReference type="Pfam" id="PF00905"/>
    </source>
</evidence>
<sequence>MVSLEVDSLAVNPQKVVDKKYLANRLASKLSHFQLSQPEIIHKLKTDSKFVWIKRQLDPEISASLKQLNLPGVEFRKEKKRYYPQGNLASHLMGAVSIDGYGLSGVELIYDKLCKNLKNKEIDIVLCIDTTLQYIAEKELRNAFNRYRPKKASVVIQNPYTGEILALACLPSFVQNNYNFTEKDLVNPVVNEVFEPGSTFKIITTAAALAEKIYRPKDAIFCENGCYDFTEGLKIRDHEKY</sequence>
<comment type="subcellular location">
    <subcellularLocation>
        <location evidence="1">Membrane</location>
    </subcellularLocation>
</comment>
<dbReference type="Pfam" id="PF00905">
    <property type="entry name" value="Transpeptidase"/>
    <property type="match status" value="1"/>
</dbReference>
<dbReference type="PANTHER" id="PTHR30627:SF1">
    <property type="entry name" value="PEPTIDOGLYCAN D,D-TRANSPEPTIDASE FTSI"/>
    <property type="match status" value="1"/>
</dbReference>
<dbReference type="InterPro" id="IPR036138">
    <property type="entry name" value="PBP_dimer_sf"/>
</dbReference>
<dbReference type="Gene3D" id="3.90.1310.10">
    <property type="entry name" value="Penicillin-binding protein 2a (Domain 2)"/>
    <property type="match status" value="1"/>
</dbReference>
<evidence type="ECO:0000256" key="2">
    <source>
        <dbReference type="ARBA" id="ARBA00023136"/>
    </source>
</evidence>
<dbReference type="EMBL" id="BARU01037018">
    <property type="protein sequence ID" value="GAH83552.1"/>
    <property type="molecule type" value="Genomic_DNA"/>
</dbReference>
<feature type="non-terminal residue" evidence="5">
    <location>
        <position position="241"/>
    </location>
</feature>
<dbReference type="AlphaFoldDB" id="X1IPD9"/>
<dbReference type="GO" id="GO:0005886">
    <property type="term" value="C:plasma membrane"/>
    <property type="evidence" value="ECO:0007669"/>
    <property type="project" value="TreeGrafter"/>
</dbReference>
<reference evidence="5" key="1">
    <citation type="journal article" date="2014" name="Front. Microbiol.">
        <title>High frequency of phylogenetically diverse reductive dehalogenase-homologous genes in deep subseafloor sedimentary metagenomes.</title>
        <authorList>
            <person name="Kawai M."/>
            <person name="Futagami T."/>
            <person name="Toyoda A."/>
            <person name="Takaki Y."/>
            <person name="Nishi S."/>
            <person name="Hori S."/>
            <person name="Arai W."/>
            <person name="Tsubouchi T."/>
            <person name="Morono Y."/>
            <person name="Uchiyama I."/>
            <person name="Ito T."/>
            <person name="Fujiyama A."/>
            <person name="Inagaki F."/>
            <person name="Takami H."/>
        </authorList>
    </citation>
    <scope>NUCLEOTIDE SEQUENCE</scope>
    <source>
        <strain evidence="5">Expedition CK06-06</strain>
    </source>
</reference>
<evidence type="ECO:0000313" key="5">
    <source>
        <dbReference type="EMBL" id="GAH83552.1"/>
    </source>
</evidence>
<organism evidence="5">
    <name type="scientific">marine sediment metagenome</name>
    <dbReference type="NCBI Taxonomy" id="412755"/>
    <lineage>
        <taxon>unclassified sequences</taxon>
        <taxon>metagenomes</taxon>
        <taxon>ecological metagenomes</taxon>
    </lineage>
</organism>
<evidence type="ECO:0000259" key="4">
    <source>
        <dbReference type="Pfam" id="PF03717"/>
    </source>
</evidence>
<dbReference type="Gene3D" id="3.40.710.10">
    <property type="entry name" value="DD-peptidase/beta-lactamase superfamily"/>
    <property type="match status" value="1"/>
</dbReference>
<dbReference type="InterPro" id="IPR005311">
    <property type="entry name" value="PBP_dimer"/>
</dbReference>
<dbReference type="Pfam" id="PF03717">
    <property type="entry name" value="PBP_dimer"/>
    <property type="match status" value="1"/>
</dbReference>
<dbReference type="InterPro" id="IPR001460">
    <property type="entry name" value="PCN-bd_Tpept"/>
</dbReference>
<dbReference type="Gene3D" id="1.10.150.770">
    <property type="match status" value="1"/>
</dbReference>
<evidence type="ECO:0008006" key="6">
    <source>
        <dbReference type="Google" id="ProtNLM"/>
    </source>
</evidence>
<name>X1IPD9_9ZZZZ</name>
<dbReference type="GO" id="GO:0071555">
    <property type="term" value="P:cell wall organization"/>
    <property type="evidence" value="ECO:0007669"/>
    <property type="project" value="TreeGrafter"/>
</dbReference>
<dbReference type="SUPFAM" id="SSF56601">
    <property type="entry name" value="beta-lactamase/transpeptidase-like"/>
    <property type="match status" value="1"/>
</dbReference>
<feature type="domain" description="Penicillin-binding protein transpeptidase" evidence="3">
    <location>
        <begin position="153"/>
        <end position="228"/>
    </location>
</feature>
<evidence type="ECO:0000256" key="1">
    <source>
        <dbReference type="ARBA" id="ARBA00004370"/>
    </source>
</evidence>
<gene>
    <name evidence="5" type="ORF">S03H2_57732</name>
</gene>
<protein>
    <recommendedName>
        <fullName evidence="6">Penicillin-binding protein transpeptidase domain-containing protein</fullName>
    </recommendedName>
</protein>
<accession>X1IPD9</accession>
<proteinExistence type="predicted"/>
<dbReference type="PANTHER" id="PTHR30627">
    <property type="entry name" value="PEPTIDOGLYCAN D,D-TRANSPEPTIDASE"/>
    <property type="match status" value="1"/>
</dbReference>